<dbReference type="Gene3D" id="3.40.50.300">
    <property type="entry name" value="P-loop containing nucleotide triphosphate hydrolases"/>
    <property type="match status" value="1"/>
</dbReference>
<keyword evidence="9" id="KW-1185">Reference proteome</keyword>
<keyword evidence="1" id="KW-0677">Repeat</keyword>
<dbReference type="SUPFAM" id="SSF52540">
    <property type="entry name" value="P-loop containing nucleoside triphosphate hydrolases"/>
    <property type="match status" value="1"/>
</dbReference>
<dbReference type="Gramene" id="ERN06525">
    <property type="protein sequence ID" value="ERN06525"/>
    <property type="gene ID" value="AMTR_s00058p00097500"/>
</dbReference>
<dbReference type="FunFam" id="1.10.10.10:FF:000322">
    <property type="entry name" value="Probable disease resistance protein At1g63360"/>
    <property type="match status" value="1"/>
</dbReference>
<dbReference type="SUPFAM" id="SSF52058">
    <property type="entry name" value="L domain-like"/>
    <property type="match status" value="1"/>
</dbReference>
<dbReference type="Pfam" id="PF23559">
    <property type="entry name" value="WHD_DRP"/>
    <property type="match status" value="1"/>
</dbReference>
<dbReference type="InterPro" id="IPR041118">
    <property type="entry name" value="Rx_N"/>
</dbReference>
<feature type="domain" description="NB-ARC" evidence="4">
    <location>
        <begin position="167"/>
        <end position="340"/>
    </location>
</feature>
<dbReference type="AlphaFoldDB" id="W1PHD4"/>
<evidence type="ECO:0000256" key="1">
    <source>
        <dbReference type="ARBA" id="ARBA00022737"/>
    </source>
</evidence>
<dbReference type="Gene3D" id="1.20.5.4130">
    <property type="match status" value="1"/>
</dbReference>
<dbReference type="OMA" id="KQPRTIS"/>
<evidence type="ECO:0000259" key="7">
    <source>
        <dbReference type="Pfam" id="PF23598"/>
    </source>
</evidence>
<dbReference type="FunFam" id="3.40.50.300:FF:001091">
    <property type="entry name" value="Probable disease resistance protein At1g61300"/>
    <property type="match status" value="1"/>
</dbReference>
<dbReference type="PANTHER" id="PTHR23155">
    <property type="entry name" value="DISEASE RESISTANCE PROTEIN RP"/>
    <property type="match status" value="1"/>
</dbReference>
<keyword evidence="2" id="KW-0547">Nucleotide-binding</keyword>
<evidence type="ECO:0000256" key="2">
    <source>
        <dbReference type="ARBA" id="ARBA00022741"/>
    </source>
</evidence>
<dbReference type="InterPro" id="IPR036388">
    <property type="entry name" value="WH-like_DNA-bd_sf"/>
</dbReference>
<feature type="domain" description="Disease resistance R13L4/SHOC-2-like LRR" evidence="7">
    <location>
        <begin position="541"/>
        <end position="861"/>
    </location>
</feature>
<dbReference type="CDD" id="cd14798">
    <property type="entry name" value="RX-CC_like"/>
    <property type="match status" value="1"/>
</dbReference>
<dbReference type="OrthoDB" id="598235at2759"/>
<keyword evidence="3" id="KW-0611">Plant defense</keyword>
<evidence type="ECO:0000259" key="4">
    <source>
        <dbReference type="Pfam" id="PF00931"/>
    </source>
</evidence>
<evidence type="ECO:0000256" key="3">
    <source>
        <dbReference type="ARBA" id="ARBA00022821"/>
    </source>
</evidence>
<dbReference type="Gene3D" id="1.10.8.430">
    <property type="entry name" value="Helical domain of apoptotic protease-activating factors"/>
    <property type="match status" value="1"/>
</dbReference>
<dbReference type="GO" id="GO:0043531">
    <property type="term" value="F:ADP binding"/>
    <property type="evidence" value="ECO:0007669"/>
    <property type="project" value="InterPro"/>
</dbReference>
<dbReference type="STRING" id="13333.W1PHD4"/>
<evidence type="ECO:0000259" key="5">
    <source>
        <dbReference type="Pfam" id="PF18052"/>
    </source>
</evidence>
<dbReference type="Proteomes" id="UP000017836">
    <property type="component" value="Unassembled WGS sequence"/>
</dbReference>
<accession>W1PHD4</accession>
<dbReference type="eggNOG" id="KOG4658">
    <property type="taxonomic scope" value="Eukaryota"/>
</dbReference>
<dbReference type="InterPro" id="IPR002182">
    <property type="entry name" value="NB-ARC"/>
</dbReference>
<dbReference type="Gene3D" id="1.10.10.10">
    <property type="entry name" value="Winged helix-like DNA-binding domain superfamily/Winged helix DNA-binding domain"/>
    <property type="match status" value="1"/>
</dbReference>
<dbReference type="Pfam" id="PF18052">
    <property type="entry name" value="Rx_N"/>
    <property type="match status" value="1"/>
</dbReference>
<gene>
    <name evidence="8" type="ORF">AMTR_s00058p00097500</name>
</gene>
<dbReference type="HOGENOM" id="CLU_000837_25_4_1"/>
<dbReference type="GO" id="GO:0006952">
    <property type="term" value="P:defense response"/>
    <property type="evidence" value="ECO:0007669"/>
    <property type="project" value="UniProtKB-KW"/>
</dbReference>
<dbReference type="Pfam" id="PF00931">
    <property type="entry name" value="NB-ARC"/>
    <property type="match status" value="1"/>
</dbReference>
<proteinExistence type="predicted"/>
<dbReference type="InterPro" id="IPR027417">
    <property type="entry name" value="P-loop_NTPase"/>
</dbReference>
<dbReference type="PRINTS" id="PR00364">
    <property type="entry name" value="DISEASERSIST"/>
</dbReference>
<dbReference type="InterPro" id="IPR044974">
    <property type="entry name" value="Disease_R_plants"/>
</dbReference>
<evidence type="ECO:0000313" key="8">
    <source>
        <dbReference type="EMBL" id="ERN06525.1"/>
    </source>
</evidence>
<protein>
    <recommendedName>
        <fullName evidence="10">AAA+ ATPase domain-containing protein</fullName>
    </recommendedName>
</protein>
<evidence type="ECO:0000313" key="9">
    <source>
        <dbReference type="Proteomes" id="UP000017836"/>
    </source>
</evidence>
<reference evidence="9" key="1">
    <citation type="journal article" date="2013" name="Science">
        <title>The Amborella genome and the evolution of flowering plants.</title>
        <authorList>
            <consortium name="Amborella Genome Project"/>
        </authorList>
    </citation>
    <scope>NUCLEOTIDE SEQUENCE [LARGE SCALE GENOMIC DNA]</scope>
</reference>
<feature type="domain" description="Disease resistance N-terminal" evidence="5">
    <location>
        <begin position="5"/>
        <end position="93"/>
    </location>
</feature>
<feature type="domain" description="Disease resistance protein winged helix" evidence="6">
    <location>
        <begin position="425"/>
        <end position="495"/>
    </location>
</feature>
<dbReference type="InterPro" id="IPR042197">
    <property type="entry name" value="Apaf_helical"/>
</dbReference>
<dbReference type="PANTHER" id="PTHR23155:SF1205">
    <property type="entry name" value="DISEASE RESISTANCE PROTEIN RPM1"/>
    <property type="match status" value="1"/>
</dbReference>
<dbReference type="Gene3D" id="3.80.10.10">
    <property type="entry name" value="Ribonuclease Inhibitor"/>
    <property type="match status" value="1"/>
</dbReference>
<evidence type="ECO:0008006" key="10">
    <source>
        <dbReference type="Google" id="ProtNLM"/>
    </source>
</evidence>
<dbReference type="InterPro" id="IPR032675">
    <property type="entry name" value="LRR_dom_sf"/>
</dbReference>
<dbReference type="InterPro" id="IPR058922">
    <property type="entry name" value="WHD_DRP"/>
</dbReference>
<dbReference type="GO" id="GO:0051707">
    <property type="term" value="P:response to other organism"/>
    <property type="evidence" value="ECO:0007669"/>
    <property type="project" value="UniProtKB-ARBA"/>
</dbReference>
<sequence>MAEPVVSFLLTKLDQLLTEEVQLLSGVSNDVRWINDELRSIKAFLNDADNVRETNTSVNAWVEQVQDVAYDAEDVLDTFIIQIARLQRRRGFMCRPCSCIKELYIKHNVATKIKTIRSRVDDIANRRERLDLRMREEGSSSSVSASTSAYLQAISDLVEEVDIVGVENKVELIEGWLQEPQLQVISIYGMGGLGKTTLAKRIYNGEIVKNHFHCRAWVTVSHSSTAKKILTTILRGFLKDDKETFKGAEEMEDRDLHEKLHTCVSGKKYIVVLDDVWDEDAWKVVHSSLPNVQNEGRFIITTRKGDIAFPIHVMSRVYRLGRLSEYDAWSLFCKKAFWMEDGQACPSELEREARLIVQECDGLPLAIVVIGGMMSKQPRTISSWVNAYRSLGWELSNHEGLRAVLALSYKDLPPFLRHCFLYCCLFPEDYEIPRSKLIRLWVSEGFIERRQGMKEEEVAGIYFRELLDRSLIHVEEIGETGQVKLCRVHDVVRKLGHSLFEKENFGAYSVATSSKLGDRCRRVSVQNAEPCVPIEAKMSHLRTFFMFGIRASSPSYLSDLFSKSRYMRVLDLEGIYIEHLPDEIGYLIHLRYIGLRYTGIKEVPRSLAKLRSLQTLDLEGFHGELPSGISEVDTLIYLSASHKLFRNGLRVPNEIIRLTNLQILKFIRADSNIAKDLGNLTLLTKLYVQLQSSEDGEKLCESIKRMQSLRKLHVSSLGIHSLLQIETLEPPHDTLQKLRLGGPLAGGKLPNCIASLLCLMRLTLYQTKLSQDPFVILQTLPNLTFISLHTESYVGRSIAKCSAGGFPKLYGLQLGHLNELEEWEEVEKGGMPFLFSLQIKDCKNLRSLPHGFQHLTTLKFLDIVDMSPEFLEQLQYPGKDYDKVRHIPFIWIRKQ</sequence>
<dbReference type="Pfam" id="PF23598">
    <property type="entry name" value="LRR_14"/>
    <property type="match status" value="1"/>
</dbReference>
<organism evidence="8 9">
    <name type="scientific">Amborella trichopoda</name>
    <dbReference type="NCBI Taxonomy" id="13333"/>
    <lineage>
        <taxon>Eukaryota</taxon>
        <taxon>Viridiplantae</taxon>
        <taxon>Streptophyta</taxon>
        <taxon>Embryophyta</taxon>
        <taxon>Tracheophyta</taxon>
        <taxon>Spermatophyta</taxon>
        <taxon>Magnoliopsida</taxon>
        <taxon>Amborellales</taxon>
        <taxon>Amborellaceae</taxon>
        <taxon>Amborella</taxon>
    </lineage>
</organism>
<dbReference type="InterPro" id="IPR038005">
    <property type="entry name" value="RX-like_CC"/>
</dbReference>
<name>W1PHD4_AMBTC</name>
<dbReference type="EMBL" id="KI393888">
    <property type="protein sequence ID" value="ERN06525.1"/>
    <property type="molecule type" value="Genomic_DNA"/>
</dbReference>
<evidence type="ECO:0000259" key="6">
    <source>
        <dbReference type="Pfam" id="PF23559"/>
    </source>
</evidence>
<dbReference type="InterPro" id="IPR055414">
    <property type="entry name" value="LRR_R13L4/SHOC2-like"/>
</dbReference>